<keyword evidence="2" id="KW-0238">DNA-binding</keyword>
<evidence type="ECO:0000259" key="4">
    <source>
        <dbReference type="PROSITE" id="PS01124"/>
    </source>
</evidence>
<dbReference type="PATRIC" id="fig|1036673.3.peg.6777"/>
<dbReference type="PROSITE" id="PS00041">
    <property type="entry name" value="HTH_ARAC_FAMILY_1"/>
    <property type="match status" value="1"/>
</dbReference>
<evidence type="ECO:0000313" key="6">
    <source>
        <dbReference type="Proteomes" id="UP000006620"/>
    </source>
</evidence>
<dbReference type="GO" id="GO:0043565">
    <property type="term" value="F:sequence-specific DNA binding"/>
    <property type="evidence" value="ECO:0007669"/>
    <property type="project" value="InterPro"/>
</dbReference>
<evidence type="ECO:0000256" key="2">
    <source>
        <dbReference type="ARBA" id="ARBA00023125"/>
    </source>
</evidence>
<dbReference type="Proteomes" id="UP000006620">
    <property type="component" value="Chromosome"/>
</dbReference>
<dbReference type="InterPro" id="IPR018060">
    <property type="entry name" value="HTH_AraC"/>
</dbReference>
<keyword evidence="1" id="KW-0805">Transcription regulation</keyword>
<dbReference type="PANTHER" id="PTHR43280">
    <property type="entry name" value="ARAC-FAMILY TRANSCRIPTIONAL REGULATOR"/>
    <property type="match status" value="1"/>
</dbReference>
<dbReference type="Gene3D" id="1.10.10.60">
    <property type="entry name" value="Homeodomain-like"/>
    <property type="match status" value="2"/>
</dbReference>
<dbReference type="InterPro" id="IPR003313">
    <property type="entry name" value="AraC-bd"/>
</dbReference>
<reference evidence="6" key="1">
    <citation type="submission" date="2011-06" db="EMBL/GenBank/DDBJ databases">
        <title>Complete genome sequence of Paenibacillus mucilaginosus KNP414.</title>
        <authorList>
            <person name="Wang J."/>
            <person name="Hu S."/>
            <person name="Hu X."/>
            <person name="Zhang B."/>
            <person name="Dong D."/>
            <person name="Zhang S."/>
            <person name="Zhao K."/>
            <person name="Wu D."/>
        </authorList>
    </citation>
    <scope>NUCLEOTIDE SEQUENCE [LARGE SCALE GENOMIC DNA]</scope>
    <source>
        <strain evidence="6">KNP414</strain>
    </source>
</reference>
<dbReference type="PANTHER" id="PTHR43280:SF2">
    <property type="entry name" value="HTH-TYPE TRANSCRIPTIONAL REGULATOR EXSA"/>
    <property type="match status" value="1"/>
</dbReference>
<dbReference type="SMART" id="SM00342">
    <property type="entry name" value="HTH_ARAC"/>
    <property type="match status" value="1"/>
</dbReference>
<dbReference type="InterPro" id="IPR018062">
    <property type="entry name" value="HTH_AraC-typ_CS"/>
</dbReference>
<dbReference type="AlphaFoldDB" id="F8FNZ4"/>
<dbReference type="HOGENOM" id="CLU_000445_88_3_9"/>
<dbReference type="SUPFAM" id="SSF51215">
    <property type="entry name" value="Regulatory protein AraC"/>
    <property type="match status" value="1"/>
</dbReference>
<sequence>MPILKLTNYLNLNTHPVRLSFRKERTDGLVDYYHAHQGLELLYVHEGGGRAVVEQQIIEMIPGLILVFKPYQLHRIHVLPQPGRPYIRSLFVLEPDVLERALEPFGRLQAFLRRLWKDPLAPYAFQSENPTSGDLLLSLYEHRLESYEASPARLEEQLLFLTAFTDYIRSACIPVAAAPADQQGPKGSAAAEKMMAWVESHYARPFELAELARAVHLSPNHASAVFRKYVGSSITEYLTARRVRQACWLLRTTDLPVQEIGREVGLGSFSYFCQLFKKHVGQSPHRFRKEG</sequence>
<reference evidence="5 6" key="2">
    <citation type="journal article" date="2013" name="Genome Announc.">
        <title>Genome Sequence of Growth-Improving Paenibacillus mucilaginosus Strain KNP414.</title>
        <authorList>
            <person name="Lu J.J."/>
            <person name="Wang J.F."/>
            <person name="Hu X.F."/>
        </authorList>
    </citation>
    <scope>NUCLEOTIDE SEQUENCE [LARGE SCALE GENOMIC DNA]</scope>
    <source>
        <strain evidence="5 6">KNP414</strain>
    </source>
</reference>
<dbReference type="RefSeq" id="WP_013920914.1">
    <property type="nucleotide sequence ID" value="NC_015690.1"/>
</dbReference>
<evidence type="ECO:0000256" key="1">
    <source>
        <dbReference type="ARBA" id="ARBA00023015"/>
    </source>
</evidence>
<protein>
    <recommendedName>
        <fullName evidence="4">HTH araC/xylS-type domain-containing protein</fullName>
    </recommendedName>
</protein>
<proteinExistence type="predicted"/>
<feature type="domain" description="HTH araC/xylS-type" evidence="4">
    <location>
        <begin position="192"/>
        <end position="290"/>
    </location>
</feature>
<dbReference type="InterPro" id="IPR009057">
    <property type="entry name" value="Homeodomain-like_sf"/>
</dbReference>
<dbReference type="InterPro" id="IPR037923">
    <property type="entry name" value="HTH-like"/>
</dbReference>
<keyword evidence="3" id="KW-0804">Transcription</keyword>
<dbReference type="Pfam" id="PF02311">
    <property type="entry name" value="AraC_binding"/>
    <property type="match status" value="1"/>
</dbReference>
<evidence type="ECO:0000313" key="5">
    <source>
        <dbReference type="EMBL" id="AEI45773.1"/>
    </source>
</evidence>
<name>F8FNZ4_PAEMK</name>
<dbReference type="Pfam" id="PF12833">
    <property type="entry name" value="HTH_18"/>
    <property type="match status" value="1"/>
</dbReference>
<dbReference type="PROSITE" id="PS01124">
    <property type="entry name" value="HTH_ARAC_FAMILY_2"/>
    <property type="match status" value="1"/>
</dbReference>
<dbReference type="KEGG" id="pms:KNP414_07263"/>
<gene>
    <name evidence="5" type="ordered locus">KNP414_07263</name>
</gene>
<organism evidence="5 6">
    <name type="scientific">Paenibacillus mucilaginosus (strain KNP414)</name>
    <dbReference type="NCBI Taxonomy" id="1036673"/>
    <lineage>
        <taxon>Bacteria</taxon>
        <taxon>Bacillati</taxon>
        <taxon>Bacillota</taxon>
        <taxon>Bacilli</taxon>
        <taxon>Bacillales</taxon>
        <taxon>Paenibacillaceae</taxon>
        <taxon>Paenibacillus</taxon>
    </lineage>
</organism>
<accession>F8FNZ4</accession>
<dbReference type="SUPFAM" id="SSF46689">
    <property type="entry name" value="Homeodomain-like"/>
    <property type="match status" value="2"/>
</dbReference>
<dbReference type="EMBL" id="CP002869">
    <property type="protein sequence ID" value="AEI45773.1"/>
    <property type="molecule type" value="Genomic_DNA"/>
</dbReference>
<evidence type="ECO:0000256" key="3">
    <source>
        <dbReference type="ARBA" id="ARBA00023163"/>
    </source>
</evidence>
<dbReference type="GO" id="GO:0003700">
    <property type="term" value="F:DNA-binding transcription factor activity"/>
    <property type="evidence" value="ECO:0007669"/>
    <property type="project" value="InterPro"/>
</dbReference>